<organism evidence="2 3">
    <name type="scientific">Adineta steineri</name>
    <dbReference type="NCBI Taxonomy" id="433720"/>
    <lineage>
        <taxon>Eukaryota</taxon>
        <taxon>Metazoa</taxon>
        <taxon>Spiralia</taxon>
        <taxon>Gnathifera</taxon>
        <taxon>Rotifera</taxon>
        <taxon>Eurotatoria</taxon>
        <taxon>Bdelloidea</taxon>
        <taxon>Adinetida</taxon>
        <taxon>Adinetidae</taxon>
        <taxon>Adineta</taxon>
    </lineage>
</organism>
<protein>
    <recommendedName>
        <fullName evidence="1">PDZ domain-containing protein</fullName>
    </recommendedName>
</protein>
<reference evidence="2" key="1">
    <citation type="submission" date="2021-02" db="EMBL/GenBank/DDBJ databases">
        <authorList>
            <person name="Nowell W R."/>
        </authorList>
    </citation>
    <scope>NUCLEOTIDE SEQUENCE</scope>
</reference>
<dbReference type="InterPro" id="IPR001478">
    <property type="entry name" value="PDZ"/>
</dbReference>
<dbReference type="InterPro" id="IPR041489">
    <property type="entry name" value="PDZ_6"/>
</dbReference>
<evidence type="ECO:0000259" key="1">
    <source>
        <dbReference type="PROSITE" id="PS50106"/>
    </source>
</evidence>
<dbReference type="AlphaFoldDB" id="A0A813RHI0"/>
<comment type="caution">
    <text evidence="2">The sequence shown here is derived from an EMBL/GenBank/DDBJ whole genome shotgun (WGS) entry which is preliminary data.</text>
</comment>
<name>A0A813RHI0_9BILA</name>
<proteinExistence type="predicted"/>
<evidence type="ECO:0000313" key="3">
    <source>
        <dbReference type="Proteomes" id="UP000663891"/>
    </source>
</evidence>
<dbReference type="Pfam" id="PF17820">
    <property type="entry name" value="PDZ_6"/>
    <property type="match status" value="1"/>
</dbReference>
<dbReference type="SUPFAM" id="SSF50156">
    <property type="entry name" value="PDZ domain-like"/>
    <property type="match status" value="1"/>
</dbReference>
<dbReference type="Proteomes" id="UP000663891">
    <property type="component" value="Unassembled WGS sequence"/>
</dbReference>
<dbReference type="InterPro" id="IPR036034">
    <property type="entry name" value="PDZ_sf"/>
</dbReference>
<sequence length="112" mass="12965">MSLIGGNRNVHPGSPAYEYGLRANDKIIEINSRDTTYLSSEQIIEMIESSKRRRQLEILVIDPAGYEFSMKHAIPLNSLLPFVQTGQRRVINHEKIYQQYPNRFGLTEHSLY</sequence>
<dbReference type="Gene3D" id="2.30.42.10">
    <property type="match status" value="1"/>
</dbReference>
<dbReference type="PROSITE" id="PS50106">
    <property type="entry name" value="PDZ"/>
    <property type="match status" value="1"/>
</dbReference>
<dbReference type="EMBL" id="CAJNON010000015">
    <property type="protein sequence ID" value="CAF0782313.1"/>
    <property type="molecule type" value="Genomic_DNA"/>
</dbReference>
<feature type="domain" description="PDZ" evidence="1">
    <location>
        <begin position="9"/>
        <end position="62"/>
    </location>
</feature>
<gene>
    <name evidence="2" type="ORF">VCS650_LOCUS3008</name>
</gene>
<accession>A0A813RHI0</accession>
<evidence type="ECO:0000313" key="2">
    <source>
        <dbReference type="EMBL" id="CAF0782313.1"/>
    </source>
</evidence>